<sequence length="515" mass="57700">MSGGSIQLDGLAPALCLCLFIAIAYILINRQVVRKTYILPPGPRPLPVLGNILGIKLAEPWVTYKEWAQVHGNIIYSRLLNQEIIILDSEKMAKNLLEQRSYNYSDRPQFATIDLFGMAFFSATLAYGSTWRLHRRLLHQALRTEAALKYRPVQLRRVHQFLLNLLEAPKDYADHVNTLSASIIMEVIYGYNPAPRHDPLVMVVERASTTLTRENTPERAAVLSALPFLLHIPLWFPGAAFKRSALECQKLTVEMIEAPFEYTKQNISAGTAMPCMVSDLLSRMKDEDPSYELAIKNSSATAFSAAAETSSSVLMVFMLAMLQNPDVQRKAQLEIDAVVVQGRLPDFSDRTSLPYVEAVFRETLRWHPVVPLGVPHAATNDDIFEGHFIPKGCLLKANRAMAHNDDKYPEPYKFKPERFFALDGKLNDDTVGFVFGFGRRICVGRHIADATVWAAMVSILTVFNIAKAKYDFGNDIEVTPKWTNGVTIHPLPFPCSIAPRVPGMSTVGLTEMLYS</sequence>
<name>F8NZ56_SERL9</name>
<gene>
    <name evidence="12" type="ORF">SERLADRAFT_349415</name>
</gene>
<dbReference type="InterPro" id="IPR002401">
    <property type="entry name" value="Cyt_P450_E_grp-I"/>
</dbReference>
<evidence type="ECO:0000256" key="9">
    <source>
        <dbReference type="PIRSR" id="PIRSR602401-1"/>
    </source>
</evidence>
<dbReference type="CDD" id="cd11065">
    <property type="entry name" value="CYP64-like"/>
    <property type="match status" value="1"/>
</dbReference>
<evidence type="ECO:0008006" key="13">
    <source>
        <dbReference type="Google" id="ProtNLM"/>
    </source>
</evidence>
<evidence type="ECO:0000256" key="8">
    <source>
        <dbReference type="ARBA" id="ARBA00023033"/>
    </source>
</evidence>
<evidence type="ECO:0000256" key="4">
    <source>
        <dbReference type="ARBA" id="ARBA00022617"/>
    </source>
</evidence>
<dbReference type="SUPFAM" id="SSF48264">
    <property type="entry name" value="Cytochrome P450"/>
    <property type="match status" value="1"/>
</dbReference>
<evidence type="ECO:0000256" key="6">
    <source>
        <dbReference type="ARBA" id="ARBA00023002"/>
    </source>
</evidence>
<comment type="similarity">
    <text evidence="3 10">Belongs to the cytochrome P450 family.</text>
</comment>
<feature type="transmembrane region" description="Helical" evidence="11">
    <location>
        <begin position="6"/>
        <end position="28"/>
    </location>
</feature>
<dbReference type="PRINTS" id="PR00385">
    <property type="entry name" value="P450"/>
</dbReference>
<comment type="pathway">
    <text evidence="2">Secondary metabolite biosynthesis.</text>
</comment>
<evidence type="ECO:0000256" key="1">
    <source>
        <dbReference type="ARBA" id="ARBA00001971"/>
    </source>
</evidence>
<dbReference type="OrthoDB" id="2789670at2759"/>
<evidence type="ECO:0000256" key="10">
    <source>
        <dbReference type="RuleBase" id="RU000461"/>
    </source>
</evidence>
<dbReference type="Proteomes" id="UP000008064">
    <property type="component" value="Unassembled WGS sequence"/>
</dbReference>
<dbReference type="GO" id="GO:0016705">
    <property type="term" value="F:oxidoreductase activity, acting on paired donors, with incorporation or reduction of molecular oxygen"/>
    <property type="evidence" value="ECO:0007669"/>
    <property type="project" value="InterPro"/>
</dbReference>
<dbReference type="InterPro" id="IPR001128">
    <property type="entry name" value="Cyt_P450"/>
</dbReference>
<dbReference type="PANTHER" id="PTHR46300">
    <property type="entry name" value="P450, PUTATIVE (EUROFUNG)-RELATED-RELATED"/>
    <property type="match status" value="1"/>
</dbReference>
<feature type="binding site" description="axial binding residue" evidence="9">
    <location>
        <position position="442"/>
    </location>
    <ligand>
        <name>heme</name>
        <dbReference type="ChEBI" id="CHEBI:30413"/>
    </ligand>
    <ligandPart>
        <name>Fe</name>
        <dbReference type="ChEBI" id="CHEBI:18248"/>
    </ligandPart>
</feature>
<keyword evidence="7 9" id="KW-0408">Iron</keyword>
<dbReference type="Pfam" id="PF00067">
    <property type="entry name" value="p450"/>
    <property type="match status" value="1"/>
</dbReference>
<dbReference type="InterPro" id="IPR017972">
    <property type="entry name" value="Cyt_P450_CS"/>
</dbReference>
<evidence type="ECO:0000256" key="2">
    <source>
        <dbReference type="ARBA" id="ARBA00005179"/>
    </source>
</evidence>
<evidence type="ECO:0000256" key="7">
    <source>
        <dbReference type="ARBA" id="ARBA00023004"/>
    </source>
</evidence>
<dbReference type="AlphaFoldDB" id="F8NZ56"/>
<dbReference type="InterPro" id="IPR050364">
    <property type="entry name" value="Cytochrome_P450_fung"/>
</dbReference>
<dbReference type="EMBL" id="GL945435">
    <property type="protein sequence ID" value="EGO23876.1"/>
    <property type="molecule type" value="Genomic_DNA"/>
</dbReference>
<evidence type="ECO:0000256" key="11">
    <source>
        <dbReference type="SAM" id="Phobius"/>
    </source>
</evidence>
<protein>
    <recommendedName>
        <fullName evidence="13">Cytochrome P450</fullName>
    </recommendedName>
</protein>
<keyword evidence="6 10" id="KW-0560">Oxidoreductase</keyword>
<dbReference type="InterPro" id="IPR036396">
    <property type="entry name" value="Cyt_P450_sf"/>
</dbReference>
<dbReference type="RefSeq" id="XP_007319638.1">
    <property type="nucleotide sequence ID" value="XM_007319576.1"/>
</dbReference>
<dbReference type="HOGENOM" id="CLU_001570_2_3_1"/>
<dbReference type="GO" id="GO:0005506">
    <property type="term" value="F:iron ion binding"/>
    <property type="evidence" value="ECO:0007669"/>
    <property type="project" value="InterPro"/>
</dbReference>
<dbReference type="PRINTS" id="PR00463">
    <property type="entry name" value="EP450I"/>
</dbReference>
<evidence type="ECO:0000256" key="5">
    <source>
        <dbReference type="ARBA" id="ARBA00022723"/>
    </source>
</evidence>
<keyword evidence="8 10" id="KW-0503">Monooxygenase</keyword>
<dbReference type="Gene3D" id="1.10.630.10">
    <property type="entry name" value="Cytochrome P450"/>
    <property type="match status" value="1"/>
</dbReference>
<keyword evidence="11" id="KW-0812">Transmembrane</keyword>
<evidence type="ECO:0000256" key="3">
    <source>
        <dbReference type="ARBA" id="ARBA00010617"/>
    </source>
</evidence>
<dbReference type="GeneID" id="18809212"/>
<dbReference type="PANTHER" id="PTHR46300:SF7">
    <property type="entry name" value="P450, PUTATIVE (EUROFUNG)-RELATED"/>
    <property type="match status" value="1"/>
</dbReference>
<dbReference type="PROSITE" id="PS00086">
    <property type="entry name" value="CYTOCHROME_P450"/>
    <property type="match status" value="1"/>
</dbReference>
<feature type="transmembrane region" description="Helical" evidence="11">
    <location>
        <begin position="110"/>
        <end position="128"/>
    </location>
</feature>
<dbReference type="GO" id="GO:0020037">
    <property type="term" value="F:heme binding"/>
    <property type="evidence" value="ECO:0007669"/>
    <property type="project" value="InterPro"/>
</dbReference>
<keyword evidence="11" id="KW-0472">Membrane</keyword>
<proteinExistence type="inferred from homology"/>
<dbReference type="KEGG" id="sla:SERLADRAFT_349415"/>
<comment type="cofactor">
    <cofactor evidence="1 9">
        <name>heme</name>
        <dbReference type="ChEBI" id="CHEBI:30413"/>
    </cofactor>
</comment>
<keyword evidence="4 9" id="KW-0349">Heme</keyword>
<keyword evidence="5 9" id="KW-0479">Metal-binding</keyword>
<organism>
    <name type="scientific">Serpula lacrymans var. lacrymans (strain S7.9)</name>
    <name type="common">Dry rot fungus</name>
    <dbReference type="NCBI Taxonomy" id="578457"/>
    <lineage>
        <taxon>Eukaryota</taxon>
        <taxon>Fungi</taxon>
        <taxon>Dikarya</taxon>
        <taxon>Basidiomycota</taxon>
        <taxon>Agaricomycotina</taxon>
        <taxon>Agaricomycetes</taxon>
        <taxon>Agaricomycetidae</taxon>
        <taxon>Boletales</taxon>
        <taxon>Coniophorineae</taxon>
        <taxon>Serpulaceae</taxon>
        <taxon>Serpula</taxon>
    </lineage>
</organism>
<dbReference type="GO" id="GO:0004497">
    <property type="term" value="F:monooxygenase activity"/>
    <property type="evidence" value="ECO:0007669"/>
    <property type="project" value="UniProtKB-KW"/>
</dbReference>
<accession>F8NZ56</accession>
<keyword evidence="11" id="KW-1133">Transmembrane helix</keyword>
<reference evidence="12" key="1">
    <citation type="submission" date="2011-04" db="EMBL/GenBank/DDBJ databases">
        <title>Evolution of plant cell wall degrading machinery underlies the functional diversity of forest fungi.</title>
        <authorList>
            <consortium name="US DOE Joint Genome Institute (JGI-PGF)"/>
            <person name="Eastwood D.C."/>
            <person name="Floudas D."/>
            <person name="Binder M."/>
            <person name="Majcherczyk A."/>
            <person name="Schneider P."/>
            <person name="Aerts A."/>
            <person name="Asiegbu F.O."/>
            <person name="Baker S.E."/>
            <person name="Barry K."/>
            <person name="Bendiksby M."/>
            <person name="Blumentritt M."/>
            <person name="Coutinho P.M."/>
            <person name="Cullen D."/>
            <person name="Cullen D."/>
            <person name="Gathman A."/>
            <person name="Goodell B."/>
            <person name="Henrissat B."/>
            <person name="Ihrmark K."/>
            <person name="Kauserud H."/>
            <person name="Kohler A."/>
            <person name="LaButti K."/>
            <person name="Lapidus A."/>
            <person name="Lavin J.L."/>
            <person name="Lee Y.-H."/>
            <person name="Lindquist E."/>
            <person name="Lilly W."/>
            <person name="Lucas S."/>
            <person name="Morin E."/>
            <person name="Murat C."/>
            <person name="Oguiza J.A."/>
            <person name="Park J."/>
            <person name="Pisabarro A.G."/>
            <person name="Riley R."/>
            <person name="Rosling A."/>
            <person name="Salamov A."/>
            <person name="Schmidt O."/>
            <person name="Schmutz J."/>
            <person name="Skrede I."/>
            <person name="Stenlid J."/>
            <person name="Wiebenga A."/>
            <person name="Xie X."/>
            <person name="Kues U."/>
            <person name="Hibbett D.S."/>
            <person name="Hoffmeister D."/>
            <person name="Hogberg N."/>
            <person name="Martin F."/>
            <person name="Grigoriev I.V."/>
            <person name="Watkinson S.C."/>
        </authorList>
    </citation>
    <scope>NUCLEOTIDE SEQUENCE</scope>
    <source>
        <strain evidence="12">S7.9</strain>
    </source>
</reference>
<evidence type="ECO:0000313" key="12">
    <source>
        <dbReference type="EMBL" id="EGO23876.1"/>
    </source>
</evidence>